<evidence type="ECO:0000256" key="8">
    <source>
        <dbReference type="RuleBase" id="RU000419"/>
    </source>
</evidence>
<dbReference type="PRINTS" id="PR00298">
    <property type="entry name" value="CHAPERONIN60"/>
</dbReference>
<dbReference type="InterPro" id="IPR027409">
    <property type="entry name" value="GroEL-like_apical_dom_sf"/>
</dbReference>
<name>A0ABW1IS26_9BACL</name>
<comment type="subcellular location">
    <subcellularLocation>
        <location evidence="6">Cytoplasm</location>
    </subcellularLocation>
</comment>
<dbReference type="PROSITE" id="PS00296">
    <property type="entry name" value="CHAPERONINS_CPN60"/>
    <property type="match status" value="1"/>
</dbReference>
<dbReference type="CDD" id="cd03344">
    <property type="entry name" value="GroEL"/>
    <property type="match status" value="1"/>
</dbReference>
<comment type="similarity">
    <text evidence="1 6 7">Belongs to the chaperonin (HSP60) family.</text>
</comment>
<comment type="subunit">
    <text evidence="6 8">Forms a cylinder of 14 subunits composed of two heptameric rings stacked back-to-back. Interacts with the co-chaperonin GroES.</text>
</comment>
<dbReference type="InterPro" id="IPR027410">
    <property type="entry name" value="TCP-1-like_intermed_sf"/>
</dbReference>
<dbReference type="SUPFAM" id="SSF52029">
    <property type="entry name" value="GroEL apical domain-like"/>
    <property type="match status" value="1"/>
</dbReference>
<dbReference type="SUPFAM" id="SSF54849">
    <property type="entry name" value="GroEL-intermediate domain like"/>
    <property type="match status" value="1"/>
</dbReference>
<comment type="caution">
    <text evidence="9">The sequence shown here is derived from an EMBL/GenBank/DDBJ whole genome shotgun (WGS) entry which is preliminary data.</text>
</comment>
<comment type="function">
    <text evidence="6 8">Together with its co-chaperonin GroES, plays an essential role in assisting protein folding. The GroEL-GroES system forms a nano-cage that allows encapsulation of the non-native substrate proteins and provides a physical environment optimized to promote and accelerate protein folding.</text>
</comment>
<dbReference type="InterPro" id="IPR001844">
    <property type="entry name" value="Cpn60/GroEL"/>
</dbReference>
<feature type="binding site" evidence="6">
    <location>
        <begin position="476"/>
        <end position="478"/>
    </location>
    <ligand>
        <name>ATP</name>
        <dbReference type="ChEBI" id="CHEBI:30616"/>
    </ligand>
</feature>
<keyword evidence="4 6" id="KW-0143">Chaperone</keyword>
<feature type="binding site" evidence="6">
    <location>
        <position position="413"/>
    </location>
    <ligand>
        <name>ATP</name>
        <dbReference type="ChEBI" id="CHEBI:30616"/>
    </ligand>
</feature>
<dbReference type="EC" id="5.6.1.7" evidence="6"/>
<dbReference type="Gene3D" id="3.30.260.10">
    <property type="entry name" value="TCP-1-like chaperonin intermediate domain"/>
    <property type="match status" value="1"/>
</dbReference>
<proteinExistence type="inferred from homology"/>
<dbReference type="NCBIfam" id="NF009488">
    <property type="entry name" value="PRK12850.1"/>
    <property type="match status" value="1"/>
</dbReference>
<dbReference type="Proteomes" id="UP001596250">
    <property type="component" value="Unassembled WGS sequence"/>
</dbReference>
<evidence type="ECO:0000313" key="10">
    <source>
        <dbReference type="Proteomes" id="UP001596250"/>
    </source>
</evidence>
<evidence type="ECO:0000256" key="5">
    <source>
        <dbReference type="ARBA" id="ARBA00023235"/>
    </source>
</evidence>
<dbReference type="HAMAP" id="MF_00600">
    <property type="entry name" value="CH60"/>
    <property type="match status" value="1"/>
</dbReference>
<dbReference type="Gene3D" id="3.50.7.10">
    <property type="entry name" value="GroEL"/>
    <property type="match status" value="1"/>
</dbReference>
<comment type="caution">
    <text evidence="6">Lacks conserved residue(s) required for the propagation of feature annotation.</text>
</comment>
<feature type="binding site" evidence="6">
    <location>
        <position position="492"/>
    </location>
    <ligand>
        <name>ATP</name>
        <dbReference type="ChEBI" id="CHEBI:30616"/>
    </ligand>
</feature>
<keyword evidence="10" id="KW-1185">Reference proteome</keyword>
<dbReference type="NCBIfam" id="NF009487">
    <property type="entry name" value="PRK12849.1"/>
    <property type="match status" value="1"/>
</dbReference>
<protein>
    <recommendedName>
        <fullName evidence="6">Chaperonin GroEL</fullName>
        <ecNumber evidence="6">5.6.1.7</ecNumber>
    </recommendedName>
    <alternativeName>
        <fullName evidence="6">60 kDa chaperonin</fullName>
    </alternativeName>
    <alternativeName>
        <fullName evidence="6">Chaperonin-60</fullName>
        <shortName evidence="6">Cpn60</shortName>
    </alternativeName>
</protein>
<evidence type="ECO:0000256" key="7">
    <source>
        <dbReference type="RuleBase" id="RU000418"/>
    </source>
</evidence>
<evidence type="ECO:0000256" key="4">
    <source>
        <dbReference type="ARBA" id="ARBA00023186"/>
    </source>
</evidence>
<sequence length="544" mass="57574">MAKVIKFSEEARRSMLRGVDALADAVKVTLGPKGRNVVLEKKFGSPLITNDGVTIAKEIELEDAFENMGAQLVKEVATKTNDVAGDGTTTATVLAQAMIREGLKNVTAGANPMVIRKGIEKAVRAAVEELQKIAKPIEGKQSIAQVAAISAADEEVGELIAEAMEKVGNDGVITVEESKGFVTELEVVEGMQFDRGYISPYMVTDSDKMEAVLENPYILITDKKISSIQDILPVLEKVVQQGRALLIIAEDVDGEALPTLVLNKLRGTFNCVAVKAPGFGDRRKAMLGDIAALTGGQVITEELGLELKSTTVEQLGNARQVRITKENTIIVDGSGDPQDISARVTQIRTQLEETTSEFDKEKLQERLAKLSGGVAVIRVGAATETELKERKLRIEDALNSTRAAVEEGIVAGGGTALMNVYNAVASVSAEGDEKTGVNIILKALEAPVRTIAFNAGVEGSVIVERLKTEKAGTGYNAATGEWVDMIATGIVDPAKVTRSALQNSASVASMFLTTEAVVADKPEENKGGAAMPDMGGMGGMGGMM</sequence>
<keyword evidence="2 6" id="KW-0547">Nucleotide-binding</keyword>
<reference evidence="10" key="1">
    <citation type="journal article" date="2019" name="Int. J. Syst. Evol. Microbiol.">
        <title>The Global Catalogue of Microorganisms (GCM) 10K type strain sequencing project: providing services to taxonomists for standard genome sequencing and annotation.</title>
        <authorList>
            <consortium name="The Broad Institute Genomics Platform"/>
            <consortium name="The Broad Institute Genome Sequencing Center for Infectious Disease"/>
            <person name="Wu L."/>
            <person name="Ma J."/>
        </authorList>
    </citation>
    <scope>NUCLEOTIDE SEQUENCE [LARGE SCALE GENOMIC DNA]</scope>
    <source>
        <strain evidence="10">CCM 8749</strain>
    </source>
</reference>
<accession>A0ABW1IS26</accession>
<dbReference type="NCBIfam" id="TIGR02348">
    <property type="entry name" value="GroEL"/>
    <property type="match status" value="1"/>
</dbReference>
<gene>
    <name evidence="6 9" type="primary">groL</name>
    <name evidence="6" type="synonym">groEL</name>
    <name evidence="9" type="ORF">ACFPXP_14650</name>
</gene>
<keyword evidence="3 6" id="KW-0067">ATP-binding</keyword>
<dbReference type="RefSeq" id="WP_379895052.1">
    <property type="nucleotide sequence ID" value="NZ_CBCSCT010000035.1"/>
</dbReference>
<dbReference type="NCBIfam" id="NF000592">
    <property type="entry name" value="PRK00013.1"/>
    <property type="match status" value="1"/>
</dbReference>
<dbReference type="EMBL" id="JBHSQV010000167">
    <property type="protein sequence ID" value="MFC5987643.1"/>
    <property type="molecule type" value="Genomic_DNA"/>
</dbReference>
<evidence type="ECO:0000256" key="3">
    <source>
        <dbReference type="ARBA" id="ARBA00022840"/>
    </source>
</evidence>
<dbReference type="InterPro" id="IPR002423">
    <property type="entry name" value="Cpn60/GroEL/TCP-1"/>
</dbReference>
<dbReference type="NCBIfam" id="NF009489">
    <property type="entry name" value="PRK12851.1"/>
    <property type="match status" value="1"/>
</dbReference>
<evidence type="ECO:0000313" key="9">
    <source>
        <dbReference type="EMBL" id="MFC5987643.1"/>
    </source>
</evidence>
<evidence type="ECO:0000256" key="2">
    <source>
        <dbReference type="ARBA" id="ARBA00022741"/>
    </source>
</evidence>
<evidence type="ECO:0000256" key="6">
    <source>
        <dbReference type="HAMAP-Rule" id="MF_00600"/>
    </source>
</evidence>
<keyword evidence="5 6" id="KW-0413">Isomerase</keyword>
<evidence type="ECO:0000256" key="1">
    <source>
        <dbReference type="ARBA" id="ARBA00006607"/>
    </source>
</evidence>
<dbReference type="InterPro" id="IPR027413">
    <property type="entry name" value="GROEL-like_equatorial_sf"/>
</dbReference>
<feature type="binding site" evidence="6">
    <location>
        <begin position="86"/>
        <end position="90"/>
    </location>
    <ligand>
        <name>ATP</name>
        <dbReference type="ChEBI" id="CHEBI:30616"/>
    </ligand>
</feature>
<feature type="binding site" evidence="6">
    <location>
        <begin position="29"/>
        <end position="32"/>
    </location>
    <ligand>
        <name>ATP</name>
        <dbReference type="ChEBI" id="CHEBI:30616"/>
    </ligand>
</feature>
<organism evidence="9 10">
    <name type="scientific">Marinicrinis lubricantis</name>
    <dbReference type="NCBI Taxonomy" id="2086470"/>
    <lineage>
        <taxon>Bacteria</taxon>
        <taxon>Bacillati</taxon>
        <taxon>Bacillota</taxon>
        <taxon>Bacilli</taxon>
        <taxon>Bacillales</taxon>
        <taxon>Paenibacillaceae</taxon>
    </lineage>
</organism>
<dbReference type="InterPro" id="IPR018370">
    <property type="entry name" value="Chaperonin_Cpn60_CS"/>
</dbReference>
<dbReference type="Gene3D" id="1.10.560.10">
    <property type="entry name" value="GroEL-like equatorial domain"/>
    <property type="match status" value="1"/>
</dbReference>
<dbReference type="PANTHER" id="PTHR45633">
    <property type="entry name" value="60 KDA HEAT SHOCK PROTEIN, MITOCHONDRIAL"/>
    <property type="match status" value="1"/>
</dbReference>
<keyword evidence="6" id="KW-0963">Cytoplasm</keyword>
<dbReference type="SUPFAM" id="SSF48592">
    <property type="entry name" value="GroEL equatorial domain-like"/>
    <property type="match status" value="1"/>
</dbReference>
<dbReference type="Pfam" id="PF00118">
    <property type="entry name" value="Cpn60_TCP1"/>
    <property type="match status" value="1"/>
</dbReference>